<evidence type="ECO:0008006" key="4">
    <source>
        <dbReference type="Google" id="ProtNLM"/>
    </source>
</evidence>
<feature type="transmembrane region" description="Helical" evidence="1">
    <location>
        <begin position="36"/>
        <end position="55"/>
    </location>
</feature>
<dbReference type="RefSeq" id="WP_377197278.1">
    <property type="nucleotide sequence ID" value="NZ_JBHUHF010000001.1"/>
</dbReference>
<comment type="caution">
    <text evidence="2">The sequence shown here is derived from an EMBL/GenBank/DDBJ whole genome shotgun (WGS) entry which is preliminary data.</text>
</comment>
<evidence type="ECO:0000313" key="3">
    <source>
        <dbReference type="Proteomes" id="UP001597338"/>
    </source>
</evidence>
<keyword evidence="1" id="KW-1133">Transmembrane helix</keyword>
<feature type="transmembrane region" description="Helical" evidence="1">
    <location>
        <begin position="163"/>
        <end position="180"/>
    </location>
</feature>
<evidence type="ECO:0000256" key="1">
    <source>
        <dbReference type="SAM" id="Phobius"/>
    </source>
</evidence>
<keyword evidence="1" id="KW-0472">Membrane</keyword>
<accession>A0ABW4V3K9</accession>
<evidence type="ECO:0000313" key="2">
    <source>
        <dbReference type="EMBL" id="MFD2025380.1"/>
    </source>
</evidence>
<feature type="transmembrane region" description="Helical" evidence="1">
    <location>
        <begin position="76"/>
        <end position="96"/>
    </location>
</feature>
<protein>
    <recommendedName>
        <fullName evidence="4">SdpI/YhfL family protein</fullName>
    </recommendedName>
</protein>
<sequence>MNDRVTARGLTVALWAVTTGTIAAALVLAAVDRLLIASAVCFLGCLPIALIAWGLDRRTPPRSSAEKRATGLRLGLRIAAGGGTATTAAAVLLIVAPHSVGHLPELMLWTGATFLLSGVTARRNVRSPDGTLAEEEGSTERASAAHAGRGVAFLLVRKNRYGVALWIAAMSVLAAGPALFSGVPRPLVGALVLLLGGLPLAALALTSRQARDHAPDQEGAP</sequence>
<dbReference type="Proteomes" id="UP001597338">
    <property type="component" value="Unassembled WGS sequence"/>
</dbReference>
<feature type="transmembrane region" description="Helical" evidence="1">
    <location>
        <begin position="12"/>
        <end position="30"/>
    </location>
</feature>
<reference evidence="3" key="1">
    <citation type="journal article" date="2019" name="Int. J. Syst. Evol. Microbiol.">
        <title>The Global Catalogue of Microorganisms (GCM) 10K type strain sequencing project: providing services to taxonomists for standard genome sequencing and annotation.</title>
        <authorList>
            <consortium name="The Broad Institute Genomics Platform"/>
            <consortium name="The Broad Institute Genome Sequencing Center for Infectious Disease"/>
            <person name="Wu L."/>
            <person name="Ma J."/>
        </authorList>
    </citation>
    <scope>NUCLEOTIDE SEQUENCE [LARGE SCALE GENOMIC DNA]</scope>
    <source>
        <strain evidence="3">CCM 7043</strain>
    </source>
</reference>
<keyword evidence="3" id="KW-1185">Reference proteome</keyword>
<keyword evidence="1" id="KW-0812">Transmembrane</keyword>
<gene>
    <name evidence="2" type="ORF">ACFSL2_07655</name>
</gene>
<proteinExistence type="predicted"/>
<feature type="transmembrane region" description="Helical" evidence="1">
    <location>
        <begin position="186"/>
        <end position="205"/>
    </location>
</feature>
<organism evidence="2 3">
    <name type="scientific">Promicromonospora aerolata</name>
    <dbReference type="NCBI Taxonomy" id="195749"/>
    <lineage>
        <taxon>Bacteria</taxon>
        <taxon>Bacillati</taxon>
        <taxon>Actinomycetota</taxon>
        <taxon>Actinomycetes</taxon>
        <taxon>Micrococcales</taxon>
        <taxon>Promicromonosporaceae</taxon>
        <taxon>Promicromonospora</taxon>
    </lineage>
</organism>
<dbReference type="EMBL" id="JBHUHF010000001">
    <property type="protein sequence ID" value="MFD2025380.1"/>
    <property type="molecule type" value="Genomic_DNA"/>
</dbReference>
<name>A0ABW4V3K9_9MICO</name>
<feature type="transmembrane region" description="Helical" evidence="1">
    <location>
        <begin position="102"/>
        <end position="121"/>
    </location>
</feature>